<evidence type="ECO:0000256" key="4">
    <source>
        <dbReference type="ARBA" id="ARBA00022989"/>
    </source>
</evidence>
<reference evidence="6 7" key="2">
    <citation type="journal article" date="2016" name="Science">
        <title>A bacterium that degrades and assimilates poly(ethylene terephthalate).</title>
        <authorList>
            <person name="Yoshida S."/>
            <person name="Hiraga K."/>
            <person name="Takehana T."/>
            <person name="Taniguchi I."/>
            <person name="Yamaji H."/>
            <person name="Maeda Y."/>
            <person name="Toyohara K."/>
            <person name="Miyamoto K."/>
            <person name="Kimura Y."/>
            <person name="Oda K."/>
        </authorList>
    </citation>
    <scope>NUCLEOTIDE SEQUENCE [LARGE SCALE GENOMIC DNA]</scope>
    <source>
        <strain evidence="7">NBRC 110686 / TISTR 2288 / 201-F6</strain>
    </source>
</reference>
<sequence>MSSGETLLLAIAAVLVFWAVGAYNRLVRLRHEIARACAPLEAQVRQRDAALRAWVGALRPVLEGADTPADAVLAAADQVLVALDRLRLRPTSARAAASLRLADDTLSAARERLLAELPSHLHSPRLSGASLEVAGPAEELAAAASALGFSRAQFNATVDQYNEAVLQFPTVLIASLFGFRAAGPL</sequence>
<keyword evidence="5" id="KW-0472">Membrane</keyword>
<evidence type="ECO:0000256" key="2">
    <source>
        <dbReference type="ARBA" id="ARBA00008854"/>
    </source>
</evidence>
<dbReference type="STRING" id="1547922.ISF6_1195"/>
<evidence type="ECO:0000256" key="3">
    <source>
        <dbReference type="ARBA" id="ARBA00022692"/>
    </source>
</evidence>
<keyword evidence="3" id="KW-0812">Transmembrane</keyword>
<comment type="similarity">
    <text evidence="2">Belongs to the LemA family.</text>
</comment>
<dbReference type="SUPFAM" id="SSF140478">
    <property type="entry name" value="LemA-like"/>
    <property type="match status" value="1"/>
</dbReference>
<keyword evidence="7" id="KW-1185">Reference proteome</keyword>
<evidence type="ECO:0000256" key="5">
    <source>
        <dbReference type="ARBA" id="ARBA00023136"/>
    </source>
</evidence>
<organism evidence="6 7">
    <name type="scientific">Piscinibacter sakaiensis</name>
    <name type="common">Ideonella sakaiensis</name>
    <dbReference type="NCBI Taxonomy" id="1547922"/>
    <lineage>
        <taxon>Bacteria</taxon>
        <taxon>Pseudomonadati</taxon>
        <taxon>Pseudomonadota</taxon>
        <taxon>Betaproteobacteria</taxon>
        <taxon>Burkholderiales</taxon>
        <taxon>Sphaerotilaceae</taxon>
        <taxon>Piscinibacter</taxon>
    </lineage>
</organism>
<dbReference type="InterPro" id="IPR023353">
    <property type="entry name" value="LemA-like_dom_sf"/>
</dbReference>
<protein>
    <submittedName>
        <fullName evidence="6">LemA protein</fullName>
    </submittedName>
</protein>
<evidence type="ECO:0000313" key="6">
    <source>
        <dbReference type="EMBL" id="GAP35424.1"/>
    </source>
</evidence>
<comment type="subcellular location">
    <subcellularLocation>
        <location evidence="1">Membrane</location>
        <topology evidence="1">Single-pass membrane protein</topology>
    </subcellularLocation>
</comment>
<reference evidence="7" key="1">
    <citation type="submission" date="2015-07" db="EMBL/GenBank/DDBJ databases">
        <title>Discovery of a poly(ethylene terephthalate assimilation.</title>
        <authorList>
            <person name="Yoshida S."/>
            <person name="Hiraga K."/>
            <person name="Takehana T."/>
            <person name="Taniguchi I."/>
            <person name="Yamaji H."/>
            <person name="Maeda Y."/>
            <person name="Toyohara K."/>
            <person name="Miyamoto K."/>
            <person name="Kimura Y."/>
            <person name="Oda K."/>
        </authorList>
    </citation>
    <scope>NUCLEOTIDE SEQUENCE [LARGE SCALE GENOMIC DNA]</scope>
    <source>
        <strain evidence="7">NBRC 110686 / TISTR 2288 / 201-F6</strain>
    </source>
</reference>
<evidence type="ECO:0000313" key="7">
    <source>
        <dbReference type="Proteomes" id="UP000037660"/>
    </source>
</evidence>
<dbReference type="Proteomes" id="UP000037660">
    <property type="component" value="Unassembled WGS sequence"/>
</dbReference>
<evidence type="ECO:0000256" key="1">
    <source>
        <dbReference type="ARBA" id="ARBA00004167"/>
    </source>
</evidence>
<dbReference type="AlphaFoldDB" id="A0A0K8NYP7"/>
<keyword evidence="4" id="KW-1133">Transmembrane helix</keyword>
<proteinExistence type="inferred from homology"/>
<dbReference type="PANTHER" id="PTHR34478:SF1">
    <property type="entry name" value="PROTEIN LEMA"/>
    <property type="match status" value="1"/>
</dbReference>
<dbReference type="PANTHER" id="PTHR34478">
    <property type="entry name" value="PROTEIN LEMA"/>
    <property type="match status" value="1"/>
</dbReference>
<dbReference type="GO" id="GO:0016020">
    <property type="term" value="C:membrane"/>
    <property type="evidence" value="ECO:0007669"/>
    <property type="project" value="UniProtKB-SubCell"/>
</dbReference>
<dbReference type="RefSeq" id="WP_197284603.1">
    <property type="nucleotide sequence ID" value="NZ_BBYR01000022.1"/>
</dbReference>
<dbReference type="Gene3D" id="1.20.1440.20">
    <property type="entry name" value="LemA-like domain"/>
    <property type="match status" value="1"/>
</dbReference>
<name>A0A0K8NYP7_PISS1</name>
<dbReference type="EMBL" id="BBYR01000022">
    <property type="protein sequence ID" value="GAP35424.1"/>
    <property type="molecule type" value="Genomic_DNA"/>
</dbReference>
<comment type="caution">
    <text evidence="6">The sequence shown here is derived from an EMBL/GenBank/DDBJ whole genome shotgun (WGS) entry which is preliminary data.</text>
</comment>
<dbReference type="InterPro" id="IPR007156">
    <property type="entry name" value="MamQ_LemA"/>
</dbReference>
<dbReference type="Pfam" id="PF04011">
    <property type="entry name" value="LemA"/>
    <property type="match status" value="1"/>
</dbReference>
<gene>
    <name evidence="6" type="ORF">ISF6_1195</name>
</gene>
<accession>A0A0K8NYP7</accession>